<gene>
    <name evidence="1" type="ORF">ACK3FC_10700</name>
</gene>
<comment type="caution">
    <text evidence="1">The sequence shown here is derived from an EMBL/GenBank/DDBJ whole genome shotgun (WGS) entry which is preliminary data.</text>
</comment>
<accession>A0ABW9KV76</accession>
<dbReference type="Proteomes" id="UP001635788">
    <property type="component" value="Unassembled WGS sequence"/>
</dbReference>
<name>A0ABW9KV76_XANCT</name>
<proteinExistence type="predicted"/>
<protein>
    <submittedName>
        <fullName evidence="1">Uncharacterized protein</fullName>
    </submittedName>
</protein>
<sequence>MEVSKNAQTHISTLEIERQSLVGESPLFAWRSALFNAMPIGEADPAGQAEARASKYSQVQCQRKYAFQTDTSSGPVVTVVNRWATPRPLVLV</sequence>
<evidence type="ECO:0000313" key="2">
    <source>
        <dbReference type="Proteomes" id="UP001635788"/>
    </source>
</evidence>
<keyword evidence="2" id="KW-1185">Reference proteome</keyword>
<dbReference type="EMBL" id="JBKAMQ010000002">
    <property type="protein sequence ID" value="MFN6507671.1"/>
    <property type="molecule type" value="Genomic_DNA"/>
</dbReference>
<reference evidence="1 2" key="1">
    <citation type="submission" date="2024-12" db="EMBL/GenBank/DDBJ databases">
        <authorList>
            <person name="Alaofin S."/>
            <person name="Velasco D."/>
            <person name="Li D."/>
            <person name="Baldwin T."/>
            <person name="Liu Z."/>
            <person name="Schachterle J.K."/>
        </authorList>
    </citation>
    <scope>NUCLEOTIDE SEQUENCE [LARGE SCALE GENOMIC DNA]</scope>
    <source>
        <strain evidence="1 2">B1</strain>
    </source>
</reference>
<evidence type="ECO:0000313" key="1">
    <source>
        <dbReference type="EMBL" id="MFN6507671.1"/>
    </source>
</evidence>
<organism evidence="1 2">
    <name type="scientific">Xanthomonas translucens pv. translucens</name>
    <dbReference type="NCBI Taxonomy" id="134875"/>
    <lineage>
        <taxon>Bacteria</taxon>
        <taxon>Pseudomonadati</taxon>
        <taxon>Pseudomonadota</taxon>
        <taxon>Gammaproteobacteria</taxon>
        <taxon>Lysobacterales</taxon>
        <taxon>Lysobacteraceae</taxon>
        <taxon>Xanthomonas</taxon>
        <taxon>Xanthomonas translucens group</taxon>
    </lineage>
</organism>
<dbReference type="RefSeq" id="WP_155646631.1">
    <property type="nucleotide sequence ID" value="NZ_CP064004.1"/>
</dbReference>